<dbReference type="Proteomes" id="UP000002274">
    <property type="component" value="Chromosome"/>
</dbReference>
<dbReference type="KEGG" id="pmf:P9303_00571"/>
<keyword evidence="1" id="KW-1133">Transmembrane helix</keyword>
<dbReference type="EMBL" id="CP000554">
    <property type="protein sequence ID" value="ABM76814.1"/>
    <property type="molecule type" value="Genomic_DNA"/>
</dbReference>
<name>A2C5Q4_PROM3</name>
<dbReference type="STRING" id="59922.P9303_00571"/>
<sequence>MFVLDPSMQIPWLQNISRLLAPVAVPPMTGTFMVLFCFFEINCC</sequence>
<reference evidence="2 3" key="1">
    <citation type="journal article" date="2007" name="PLoS Genet.">
        <title>Patterns and implications of gene gain and loss in the evolution of Prochlorococcus.</title>
        <authorList>
            <person name="Kettler G.C."/>
            <person name="Martiny A.C."/>
            <person name="Huang K."/>
            <person name="Zucker J."/>
            <person name="Coleman M.L."/>
            <person name="Rodrigue S."/>
            <person name="Chen F."/>
            <person name="Lapidus A."/>
            <person name="Ferriera S."/>
            <person name="Johnson J."/>
            <person name="Steglich C."/>
            <person name="Church G.M."/>
            <person name="Richardson P."/>
            <person name="Chisholm S.W."/>
        </authorList>
    </citation>
    <scope>NUCLEOTIDE SEQUENCE [LARGE SCALE GENOMIC DNA]</scope>
    <source>
        <strain evidence="2 3">MIT 9303</strain>
    </source>
</reference>
<accession>A2C5Q4</accession>
<feature type="transmembrane region" description="Helical" evidence="1">
    <location>
        <begin position="20"/>
        <end position="39"/>
    </location>
</feature>
<dbReference type="AlphaFoldDB" id="A2C5Q4"/>
<dbReference type="HOGENOM" id="CLU_3275073_0_0_3"/>
<keyword evidence="1" id="KW-0472">Membrane</keyword>
<gene>
    <name evidence="2" type="ordered locus">P9303_00571</name>
</gene>
<protein>
    <submittedName>
        <fullName evidence="2">Uncharacterized protein</fullName>
    </submittedName>
</protein>
<evidence type="ECO:0000313" key="3">
    <source>
        <dbReference type="Proteomes" id="UP000002274"/>
    </source>
</evidence>
<organism evidence="2 3">
    <name type="scientific">Prochlorococcus marinus (strain MIT 9303)</name>
    <dbReference type="NCBI Taxonomy" id="59922"/>
    <lineage>
        <taxon>Bacteria</taxon>
        <taxon>Bacillati</taxon>
        <taxon>Cyanobacteriota</taxon>
        <taxon>Cyanophyceae</taxon>
        <taxon>Synechococcales</taxon>
        <taxon>Prochlorococcaceae</taxon>
        <taxon>Prochlorococcus</taxon>
    </lineage>
</organism>
<keyword evidence="1" id="KW-0812">Transmembrane</keyword>
<evidence type="ECO:0000256" key="1">
    <source>
        <dbReference type="SAM" id="Phobius"/>
    </source>
</evidence>
<proteinExistence type="predicted"/>
<evidence type="ECO:0000313" key="2">
    <source>
        <dbReference type="EMBL" id="ABM76814.1"/>
    </source>
</evidence>